<keyword evidence="7" id="KW-1185">Reference proteome</keyword>
<dbReference type="EMBL" id="CAMPGE010020647">
    <property type="protein sequence ID" value="CAI2378869.1"/>
    <property type="molecule type" value="Genomic_DNA"/>
</dbReference>
<accession>A0AAD1XTY3</accession>
<organism evidence="6 7">
    <name type="scientific">Euplotes crassus</name>
    <dbReference type="NCBI Taxonomy" id="5936"/>
    <lineage>
        <taxon>Eukaryota</taxon>
        <taxon>Sar</taxon>
        <taxon>Alveolata</taxon>
        <taxon>Ciliophora</taxon>
        <taxon>Intramacronucleata</taxon>
        <taxon>Spirotrichea</taxon>
        <taxon>Hypotrichia</taxon>
        <taxon>Euplotida</taxon>
        <taxon>Euplotidae</taxon>
        <taxon>Moneuplotes</taxon>
    </lineage>
</organism>
<evidence type="ECO:0000256" key="2">
    <source>
        <dbReference type="ARBA" id="ARBA00022692"/>
    </source>
</evidence>
<gene>
    <name evidence="6" type="ORF">ECRASSUSDP1_LOCUS20269</name>
</gene>
<protein>
    <recommendedName>
        <fullName evidence="5">SURF1-like protein</fullName>
    </recommendedName>
</protein>
<keyword evidence="4 5" id="KW-0472">Membrane</keyword>
<comment type="function">
    <text evidence="5">Probably involved in the biogenesis of the COX complex.</text>
</comment>
<dbReference type="InterPro" id="IPR045214">
    <property type="entry name" value="Surf1/Surf4"/>
</dbReference>
<keyword evidence="2 5" id="KW-0812">Transmembrane</keyword>
<dbReference type="PANTHER" id="PTHR23427:SF2">
    <property type="entry name" value="SURFEIT LOCUS PROTEIN 1"/>
    <property type="match status" value="1"/>
</dbReference>
<keyword evidence="3 5" id="KW-1133">Transmembrane helix</keyword>
<evidence type="ECO:0000256" key="3">
    <source>
        <dbReference type="ARBA" id="ARBA00022989"/>
    </source>
</evidence>
<feature type="transmembrane region" description="Helical" evidence="5">
    <location>
        <begin position="239"/>
        <end position="257"/>
    </location>
</feature>
<name>A0AAD1XTY3_EUPCR</name>
<evidence type="ECO:0000313" key="6">
    <source>
        <dbReference type="EMBL" id="CAI2378869.1"/>
    </source>
</evidence>
<keyword evidence="5" id="KW-0999">Mitochondrion inner membrane</keyword>
<dbReference type="Proteomes" id="UP001295684">
    <property type="component" value="Unassembled WGS sequence"/>
</dbReference>
<dbReference type="PROSITE" id="PS50895">
    <property type="entry name" value="SURF1"/>
    <property type="match status" value="1"/>
</dbReference>
<comment type="caution">
    <text evidence="5">Lacks conserved residue(s) required for the propagation of feature annotation.</text>
</comment>
<comment type="caution">
    <text evidence="6">The sequence shown here is derived from an EMBL/GenBank/DDBJ whole genome shotgun (WGS) entry which is preliminary data.</text>
</comment>
<comment type="similarity">
    <text evidence="5">Belongs to the SURF1 family.</text>
</comment>
<dbReference type="GO" id="GO:0005743">
    <property type="term" value="C:mitochondrial inner membrane"/>
    <property type="evidence" value="ECO:0007669"/>
    <property type="project" value="UniProtKB-SubCell"/>
</dbReference>
<evidence type="ECO:0000313" key="7">
    <source>
        <dbReference type="Proteomes" id="UP001295684"/>
    </source>
</evidence>
<evidence type="ECO:0000256" key="4">
    <source>
        <dbReference type="ARBA" id="ARBA00023136"/>
    </source>
</evidence>
<evidence type="ECO:0000256" key="5">
    <source>
        <dbReference type="RuleBase" id="RU363076"/>
    </source>
</evidence>
<dbReference type="InterPro" id="IPR002994">
    <property type="entry name" value="Surf1/Shy1"/>
</dbReference>
<dbReference type="AlphaFoldDB" id="A0AAD1XTY3"/>
<dbReference type="Pfam" id="PF02104">
    <property type="entry name" value="SURF1"/>
    <property type="match status" value="1"/>
</dbReference>
<evidence type="ECO:0000256" key="1">
    <source>
        <dbReference type="ARBA" id="ARBA00004370"/>
    </source>
</evidence>
<sequence>MKKILFTTISAPFCYVTGSAYLWQKRRKIEKIQEIECRKGTLTKEPLDITPKNGEDSFNFNVCNSEDFKETYEYRPVKISGIYDHSKEIFVERTVDHHRGYCVLTPLYTHLNSKGDKVGIFVDRGWIDDEYRNSKIHYDSEKINKKEEIMGIIRDTEAIVKNYIPNDLKENRVMSIDVKEFEEFRGIKMPEIGRERYCFMRETDFGQKNKGNLYPQLPSAQSFLSWYVMPDRHQAYANFWLFLTCTIVGCNFLVYVAI</sequence>
<reference evidence="6" key="1">
    <citation type="submission" date="2023-07" db="EMBL/GenBank/DDBJ databases">
        <authorList>
            <consortium name="AG Swart"/>
            <person name="Singh M."/>
            <person name="Singh A."/>
            <person name="Seah K."/>
            <person name="Emmerich C."/>
        </authorList>
    </citation>
    <scope>NUCLEOTIDE SEQUENCE</scope>
    <source>
        <strain evidence="6">DP1</strain>
    </source>
</reference>
<keyword evidence="5" id="KW-0496">Mitochondrion</keyword>
<proteinExistence type="inferred from homology"/>
<comment type="subcellular location">
    <subcellularLocation>
        <location evidence="1">Membrane</location>
    </subcellularLocation>
    <subcellularLocation>
        <location evidence="5">Mitochondrion inner membrane</location>
        <topology evidence="5">Multi-pass membrane protein</topology>
    </subcellularLocation>
</comment>
<dbReference type="PANTHER" id="PTHR23427">
    <property type="entry name" value="SURFEIT LOCUS PROTEIN"/>
    <property type="match status" value="1"/>
</dbReference>